<keyword evidence="8" id="KW-0597">Phosphoprotein</keyword>
<dbReference type="Proteomes" id="UP000250140">
    <property type="component" value="Unassembled WGS sequence"/>
</dbReference>
<dbReference type="PIRSF" id="PIRSF001617">
    <property type="entry name" value="Alpha-AR"/>
    <property type="match status" value="1"/>
</dbReference>
<dbReference type="AlphaFoldDB" id="A0A8E2JLS2"/>
<dbReference type="InterPro" id="IPR010080">
    <property type="entry name" value="Thioester_reductase-like_dom"/>
</dbReference>
<dbReference type="FunFam" id="3.40.50.720:FF:000787">
    <property type="entry name" value="L-2-aminoadipate reductase"/>
    <property type="match status" value="1"/>
</dbReference>
<keyword evidence="21" id="KW-1185">Reference proteome</keyword>
<evidence type="ECO:0000256" key="7">
    <source>
        <dbReference type="ARBA" id="ARBA00022450"/>
    </source>
</evidence>
<dbReference type="CDD" id="cd05235">
    <property type="entry name" value="SDR_e1"/>
    <property type="match status" value="1"/>
</dbReference>
<evidence type="ECO:0000256" key="18">
    <source>
        <dbReference type="SAM" id="MobiDB-lite"/>
    </source>
</evidence>
<comment type="pathway">
    <text evidence="3">Amino-acid biosynthesis; L-lysine biosynthesis via AAA pathway; L-lysine from L-alpha-aminoadipate (fungal route): step 1/3.</text>
</comment>
<evidence type="ECO:0000256" key="14">
    <source>
        <dbReference type="ARBA" id="ARBA00032195"/>
    </source>
</evidence>
<dbReference type="InterPro" id="IPR045851">
    <property type="entry name" value="AMP-bd_C_sf"/>
</dbReference>
<dbReference type="EC" id="1.2.1.95" evidence="5"/>
<dbReference type="GO" id="GO:0019878">
    <property type="term" value="P:lysine biosynthetic process via aminoadipic acid"/>
    <property type="evidence" value="ECO:0007669"/>
    <property type="project" value="UniProtKB-UniPathway"/>
</dbReference>
<keyword evidence="9" id="KW-0028">Amino-acid biosynthesis</keyword>
<evidence type="ECO:0000256" key="13">
    <source>
        <dbReference type="ARBA" id="ARBA00031335"/>
    </source>
</evidence>
<dbReference type="EC" id="1.2.1.31" evidence="6"/>
<evidence type="ECO:0000256" key="12">
    <source>
        <dbReference type="ARBA" id="ARBA00023154"/>
    </source>
</evidence>
<evidence type="ECO:0000313" key="21">
    <source>
        <dbReference type="Proteomes" id="UP000250140"/>
    </source>
</evidence>
<dbReference type="SUPFAM" id="SSF51735">
    <property type="entry name" value="NAD(P)-binding Rossmann-fold domains"/>
    <property type="match status" value="1"/>
</dbReference>
<dbReference type="InterPro" id="IPR009081">
    <property type="entry name" value="PP-bd_ACP"/>
</dbReference>
<evidence type="ECO:0000256" key="16">
    <source>
        <dbReference type="ARBA" id="ARBA00048414"/>
    </source>
</evidence>
<comment type="catalytic activity">
    <reaction evidence="16">
        <text>(S)-2-amino-6-oxohexanoate + NAD(+) + H2O = L-2-aminoadipate + NADH + 2 H(+)</text>
        <dbReference type="Rhea" id="RHEA:12308"/>
        <dbReference type="ChEBI" id="CHEBI:15377"/>
        <dbReference type="ChEBI" id="CHEBI:15378"/>
        <dbReference type="ChEBI" id="CHEBI:57540"/>
        <dbReference type="ChEBI" id="CHEBI:57945"/>
        <dbReference type="ChEBI" id="CHEBI:58321"/>
        <dbReference type="ChEBI" id="CHEBI:58672"/>
        <dbReference type="EC" id="1.2.1.31"/>
    </reaction>
</comment>
<dbReference type="NCBIfam" id="TIGR01746">
    <property type="entry name" value="Thioester-redct"/>
    <property type="match status" value="1"/>
</dbReference>
<comment type="function">
    <text evidence="2">Catalyzes the activation of alpha-aminoadipate by ATP-dependent adenylation and the reduction of activated alpha-aminoadipate by NADPH. The activated alpha-aminoadipate is bound to the phosphopantheinyl group of the enzyme itself before it is reduced to (S)-2-amino-6-oxohexanoate.</text>
</comment>
<comment type="catalytic activity">
    <reaction evidence="15">
        <text>(S)-2-amino-6-oxohexanoate + AMP + diphosphate + NADP(+) = L-2-aminoadipate + ATP + NADPH + H(+)</text>
        <dbReference type="Rhea" id="RHEA:46936"/>
        <dbReference type="ChEBI" id="CHEBI:15378"/>
        <dbReference type="ChEBI" id="CHEBI:30616"/>
        <dbReference type="ChEBI" id="CHEBI:33019"/>
        <dbReference type="ChEBI" id="CHEBI:57783"/>
        <dbReference type="ChEBI" id="CHEBI:58321"/>
        <dbReference type="ChEBI" id="CHEBI:58349"/>
        <dbReference type="ChEBI" id="CHEBI:58672"/>
        <dbReference type="ChEBI" id="CHEBI:456215"/>
        <dbReference type="EC" id="1.2.1.95"/>
    </reaction>
</comment>
<evidence type="ECO:0000256" key="6">
    <source>
        <dbReference type="ARBA" id="ARBA00013073"/>
    </source>
</evidence>
<reference evidence="20 21" key="1">
    <citation type="journal article" date="2016" name="Nat. Commun.">
        <title>Ectomycorrhizal ecology is imprinted in the genome of the dominant symbiotic fungus Cenococcum geophilum.</title>
        <authorList>
            <consortium name="DOE Joint Genome Institute"/>
            <person name="Peter M."/>
            <person name="Kohler A."/>
            <person name="Ohm R.A."/>
            <person name="Kuo A."/>
            <person name="Krutzmann J."/>
            <person name="Morin E."/>
            <person name="Arend M."/>
            <person name="Barry K.W."/>
            <person name="Binder M."/>
            <person name="Choi C."/>
            <person name="Clum A."/>
            <person name="Copeland A."/>
            <person name="Grisel N."/>
            <person name="Haridas S."/>
            <person name="Kipfer T."/>
            <person name="LaButti K."/>
            <person name="Lindquist E."/>
            <person name="Lipzen A."/>
            <person name="Maire R."/>
            <person name="Meier B."/>
            <person name="Mihaltcheva S."/>
            <person name="Molinier V."/>
            <person name="Murat C."/>
            <person name="Poggeler S."/>
            <person name="Quandt C.A."/>
            <person name="Sperisen C."/>
            <person name="Tritt A."/>
            <person name="Tisserant E."/>
            <person name="Crous P.W."/>
            <person name="Henrissat B."/>
            <person name="Nehls U."/>
            <person name="Egli S."/>
            <person name="Spatafora J.W."/>
            <person name="Grigoriev I.V."/>
            <person name="Martin F.M."/>
        </authorList>
    </citation>
    <scope>NUCLEOTIDE SEQUENCE [LARGE SCALE GENOMIC DNA]</scope>
    <source>
        <strain evidence="20 21">CBS 207.34</strain>
    </source>
</reference>
<dbReference type="NCBIfam" id="TIGR03443">
    <property type="entry name" value="alpha_am_amid"/>
    <property type="match status" value="1"/>
</dbReference>
<keyword evidence="12" id="KW-0457">Lysine biosynthesis</keyword>
<evidence type="ECO:0000256" key="5">
    <source>
        <dbReference type="ARBA" id="ARBA00012913"/>
    </source>
</evidence>
<keyword evidence="11" id="KW-0560">Oxidoreductase</keyword>
<feature type="region of interest" description="Disordered" evidence="18">
    <location>
        <begin position="609"/>
        <end position="634"/>
    </location>
</feature>
<dbReference type="PROSITE" id="PS00455">
    <property type="entry name" value="AMP_BINDING"/>
    <property type="match status" value="1"/>
</dbReference>
<evidence type="ECO:0000256" key="4">
    <source>
        <dbReference type="ARBA" id="ARBA00006432"/>
    </source>
</evidence>
<dbReference type="Gene3D" id="1.10.1200.10">
    <property type="entry name" value="ACP-like"/>
    <property type="match status" value="1"/>
</dbReference>
<dbReference type="SUPFAM" id="SSF56801">
    <property type="entry name" value="Acetyl-CoA synthetase-like"/>
    <property type="match status" value="1"/>
</dbReference>
<evidence type="ECO:0000256" key="11">
    <source>
        <dbReference type="ARBA" id="ARBA00023002"/>
    </source>
</evidence>
<dbReference type="InterPro" id="IPR013120">
    <property type="entry name" value="FAR_NAD-bd"/>
</dbReference>
<dbReference type="InterPro" id="IPR020845">
    <property type="entry name" value="AMP-binding_CS"/>
</dbReference>
<evidence type="ECO:0000256" key="2">
    <source>
        <dbReference type="ARBA" id="ARBA00003499"/>
    </source>
</evidence>
<feature type="domain" description="Carrier" evidence="19">
    <location>
        <begin position="635"/>
        <end position="714"/>
    </location>
</feature>
<comment type="similarity">
    <text evidence="4">Belongs to the ATP-dependent AMP-binding enzyme family.</text>
</comment>
<keyword evidence="7" id="KW-0596">Phosphopantetheine</keyword>
<dbReference type="Gene3D" id="3.40.50.720">
    <property type="entry name" value="NAD(P)-binding Rossmann-like Domain"/>
    <property type="match status" value="1"/>
</dbReference>
<dbReference type="PANTHER" id="PTHR44845">
    <property type="entry name" value="CARRIER DOMAIN-CONTAINING PROTEIN"/>
    <property type="match status" value="1"/>
</dbReference>
<dbReference type="SUPFAM" id="SSF47336">
    <property type="entry name" value="ACP-like"/>
    <property type="match status" value="1"/>
</dbReference>
<evidence type="ECO:0000256" key="17">
    <source>
        <dbReference type="ARBA" id="ARBA00049537"/>
    </source>
</evidence>
<dbReference type="UniPathway" id="UPA00033">
    <property type="reaction ID" value="UER00032"/>
</dbReference>
<comment type="catalytic activity">
    <reaction evidence="17">
        <text>(S)-2-amino-6-oxohexanoate + NADP(+) + H2O = L-2-aminoadipate + NADPH + 2 H(+)</text>
        <dbReference type="Rhea" id="RHEA:12304"/>
        <dbReference type="ChEBI" id="CHEBI:15377"/>
        <dbReference type="ChEBI" id="CHEBI:15378"/>
        <dbReference type="ChEBI" id="CHEBI:57783"/>
        <dbReference type="ChEBI" id="CHEBI:58321"/>
        <dbReference type="ChEBI" id="CHEBI:58349"/>
        <dbReference type="ChEBI" id="CHEBI:58672"/>
        <dbReference type="EC" id="1.2.1.31"/>
    </reaction>
</comment>
<keyword evidence="10" id="KW-0521">NADP</keyword>
<dbReference type="PROSITE" id="PS50075">
    <property type="entry name" value="CARRIER"/>
    <property type="match status" value="1"/>
</dbReference>
<comment type="cofactor">
    <cofactor evidence="1">
        <name>pantetheine 4'-phosphate</name>
        <dbReference type="ChEBI" id="CHEBI:47942"/>
    </cofactor>
</comment>
<dbReference type="Pfam" id="PF00501">
    <property type="entry name" value="AMP-binding"/>
    <property type="match status" value="1"/>
</dbReference>
<name>A0A8E2JLS2_9PEZI</name>
<protein>
    <recommendedName>
        <fullName evidence="14">Alpha-aminoadipate reductase</fullName>
        <ecNumber evidence="6">1.2.1.31</ecNumber>
        <ecNumber evidence="5">1.2.1.95</ecNumber>
    </recommendedName>
    <alternativeName>
        <fullName evidence="13">L-aminoadipate-semialdehyde dehydrogenase</fullName>
    </alternativeName>
</protein>
<evidence type="ECO:0000259" key="19">
    <source>
        <dbReference type="PROSITE" id="PS50075"/>
    </source>
</evidence>
<evidence type="ECO:0000256" key="8">
    <source>
        <dbReference type="ARBA" id="ARBA00022553"/>
    </source>
</evidence>
<dbReference type="EMBL" id="KV751035">
    <property type="protein sequence ID" value="OCL01904.1"/>
    <property type="molecule type" value="Genomic_DNA"/>
</dbReference>
<dbReference type="InterPro" id="IPR036736">
    <property type="entry name" value="ACP-like_sf"/>
</dbReference>
<evidence type="ECO:0000256" key="10">
    <source>
        <dbReference type="ARBA" id="ARBA00022857"/>
    </source>
</evidence>
<dbReference type="Gene3D" id="3.40.50.12780">
    <property type="entry name" value="N-terminal domain of ligase-like"/>
    <property type="match status" value="1"/>
</dbReference>
<accession>A0A8E2JLS2</accession>
<dbReference type="GO" id="GO:0004043">
    <property type="term" value="F:L-aminoadipate-semialdehyde dehydrogenase [NAD(P)+] activity"/>
    <property type="evidence" value="ECO:0007669"/>
    <property type="project" value="UniProtKB-EC"/>
</dbReference>
<dbReference type="OrthoDB" id="329835at2759"/>
<dbReference type="InterPro" id="IPR000873">
    <property type="entry name" value="AMP-dep_synth/lig_dom"/>
</dbReference>
<evidence type="ECO:0000256" key="9">
    <source>
        <dbReference type="ARBA" id="ARBA00022605"/>
    </source>
</evidence>
<sequence>MRIMEKPAVLPDPTADLHWSDFKGPIHEIFATNARKHPDRPCVVETASSSSPERQFTYKQIFEASAVLSHHFVENGVQRGEVVMIFAHRGVDLVVAIMAVLAAGATFSVLDPLYPPDRQCIYLEVSKPRALVVIEKATQEAGPLSDQVRTYMSENLELRTEVPALRLNDDGTLTGGLRNEEDCLAGQQKLKSDFPGVLVGPDSTPTLSFTSGSEGKPKGVKGRHFSLTHYFPWMAETFGLSEKDKFTMLSGIAHDPIQRDIFTPLFLGAQLLVPSKEDIQHEKLAEWMRKFGATVTHLTPAMGQILVGGASAIFESLHHSFFVGDLLIKRDCRRLQELAPNVRIVNMYGTTETQRAVSFYEVPSRTEAPDFLDDMSEVIPAGRGMNNVQLLVVDRENRNRLCEPGESGEIYVRAGGLAEEYLGLPDLTATKFVENWFVDPAKWVEEDKQRVESQGGPEPWRQFWLGPRDRLYRSGDLGHYGPDGNVHCTGRVDSQVKIRGFRIELGEIDSHLAAHPLVRENVTLLKRDAYEEPTLVSYIVPEMKRWYQWLEERGATDNPTDTTMVGMLKRFRYLRDDVREHLKKKLPAYAVPSVLVPLSRFPLNPNGKIDKPALPFPEPQQLAAAGGRRPSQLGKALTPTEKSLAEIWAKLIRGVNADSMSGSDSFFDVGGHSIIAQQMLLAVRQKWKDVDVPMSTIFQHPTLRGFAANIDQALDPIGLRLDSADQPEEIPEDEDYSADARDLSKHLPESFPSEKTSLSGDKTVFLTGATGFLGAFILQDLLSRKSPSVKVVALVRAKDSSAALARVKTTCQAYGIWNDSWSSCLECIAGDLEKPNFGLPPDVWNRLADEVDVVCHNGALVHWVLPYSRLRSPNVLSTMTILSLCATGRPKYIGLVSSTSVLDSDHYVKLSEKSVAEGGTGISEADDLEGSRKGLASGYGQSKWAAEYLVRQAGKRGLKGAVIRPGYVTGDPKAGTTNTDDFLVRMLKGCVQLASRPDITNTINMVPVTHVARVVVASMFDAPVEPLGVVQVTSHPRLTFNEFVGSLEDYGYTVPQVSYDDWRKKMEQYVASSAEEKKEDHALLPLYHFVTGDLPADSKAPELDDSNAAKALKADVAWTGEDLSSGSGVTADTVGVYLAYLIEVGFMPPPTSTSGKALPEIKLSLEQREGISKVGGRGGAS</sequence>
<dbReference type="InterPro" id="IPR014397">
    <property type="entry name" value="Lys2"/>
</dbReference>
<dbReference type="NCBIfam" id="TIGR01733">
    <property type="entry name" value="AA-adenyl-dom"/>
    <property type="match status" value="1"/>
</dbReference>
<evidence type="ECO:0000256" key="1">
    <source>
        <dbReference type="ARBA" id="ARBA00001957"/>
    </source>
</evidence>
<proteinExistence type="inferred from homology"/>
<dbReference type="Gene3D" id="3.30.300.30">
    <property type="match status" value="1"/>
</dbReference>
<dbReference type="Pfam" id="PF07993">
    <property type="entry name" value="NAD_binding_4"/>
    <property type="match status" value="1"/>
</dbReference>
<gene>
    <name evidence="20" type="ORF">AOQ84DRAFT_328281</name>
</gene>
<dbReference type="Pfam" id="PF00550">
    <property type="entry name" value="PP-binding"/>
    <property type="match status" value="1"/>
</dbReference>
<evidence type="ECO:0000256" key="15">
    <source>
        <dbReference type="ARBA" id="ARBA00048260"/>
    </source>
</evidence>
<dbReference type="InterPro" id="IPR010071">
    <property type="entry name" value="AA_adenyl_dom"/>
</dbReference>
<organism evidence="20 21">
    <name type="scientific">Glonium stellatum</name>
    <dbReference type="NCBI Taxonomy" id="574774"/>
    <lineage>
        <taxon>Eukaryota</taxon>
        <taxon>Fungi</taxon>
        <taxon>Dikarya</taxon>
        <taxon>Ascomycota</taxon>
        <taxon>Pezizomycotina</taxon>
        <taxon>Dothideomycetes</taxon>
        <taxon>Pleosporomycetidae</taxon>
        <taxon>Gloniales</taxon>
        <taxon>Gloniaceae</taxon>
        <taxon>Glonium</taxon>
    </lineage>
</organism>
<dbReference type="InterPro" id="IPR036291">
    <property type="entry name" value="NAD(P)-bd_dom_sf"/>
</dbReference>
<dbReference type="PANTHER" id="PTHR44845:SF1">
    <property type="entry name" value="L-2-AMINOADIPATE REDUCTASE"/>
    <property type="match status" value="1"/>
</dbReference>
<evidence type="ECO:0000256" key="3">
    <source>
        <dbReference type="ARBA" id="ARBA00004827"/>
    </source>
</evidence>
<evidence type="ECO:0000313" key="20">
    <source>
        <dbReference type="EMBL" id="OCL01904.1"/>
    </source>
</evidence>
<dbReference type="InterPro" id="IPR042099">
    <property type="entry name" value="ANL_N_sf"/>
</dbReference>